<evidence type="ECO:0000259" key="2">
    <source>
        <dbReference type="PROSITE" id="PS50003"/>
    </source>
</evidence>
<feature type="compositionally biased region" description="Polar residues" evidence="1">
    <location>
        <begin position="616"/>
        <end position="631"/>
    </location>
</feature>
<feature type="compositionally biased region" description="Pro residues" evidence="1">
    <location>
        <begin position="800"/>
        <end position="827"/>
    </location>
</feature>
<evidence type="ECO:0000256" key="1">
    <source>
        <dbReference type="SAM" id="MobiDB-lite"/>
    </source>
</evidence>
<feature type="compositionally biased region" description="Polar residues" evidence="1">
    <location>
        <begin position="495"/>
        <end position="505"/>
    </location>
</feature>
<dbReference type="SUPFAM" id="SSF50729">
    <property type="entry name" value="PH domain-like"/>
    <property type="match status" value="1"/>
</dbReference>
<dbReference type="EMBL" id="CDHN01000006">
    <property type="protein sequence ID" value="CEJ94026.1"/>
    <property type="molecule type" value="Genomic_DNA"/>
</dbReference>
<sequence>MGRNRVFSFTSLFSARSRSPSTAASSPPESPVTTHKRTPSDPFPDHEISHQQTPLPPKQAEYYGSSVNSSPRSSTHRHHRSSSSRSFSPTDERQPPLMEPTTTEDVVPELLPIFSFLNSHANKLYQEGYFLKLEDQNTQGRPNADRTWTECFAQLVGTVLSLWDAAELDAAGEDGEVLPKFINLTDASIKMIESLPTRAQGEQPLQNILSISTAGKNRYLLHFNSHHSLVQWTAGIRLAMYEHSILQEAYTGSLIAGKGKTLNNINVIMERARFKTEAWVRVRFGAGVPWRRCWCVISPPDEKEYAKQQKDLKKRSAYDRSAVPNLKGDIKFYDTKVEGKKQKKMQPIATITDAFAAYAVYPEAKALVDASTLIKVEGNVGIHTDPPSSSEGFVFIMPETHPMVTGFEMLLRFLFPTWDTFALYGRPGKLVASTLDQRSLMFAMPKHKRYGYLDMSDVTELINDKMSPAWSERDWRKKLKDSTGVRMNAIEDGSRPQSRSASRTSGHGPASPPARSKVGFADDQPARTDSAPPNTGNWQSPVMGGAGRNASDPNLAAAGQPPLRGPSPLAGPGPDSTSRFAPGDRANKAYHSPELRRANSRLSQNTLAQMAGASANGLNNFSQQNDPTATQGRPGEVMAGSGPSVHSNAALSDSYANTNGPRPGLNGPGPNRMPGNQQPSPGPSQGPRSPMPPGGFNSPNAGMQGSPSRPPQDGGRPYPGGPGPQGPPGGPGQRPPPPPGHGPGPDGYRRGPPLGPGGPGGPGPQGRPGPGNDQYRRAIPMRGPPPSADDIIDSYSDAGGPPPGRGPMPPPHGRPHPPPGPPGPPGQRPYTPTGGRPGMGGQGPPGRQYSSDEVVRKPMPGPGMQQDPRQMVPRQGQGPGGAHRGAAPPPQGQYGGSPHAPYQGQAY</sequence>
<dbReference type="Gene3D" id="2.30.29.30">
    <property type="entry name" value="Pleckstrin-homology domain (PH domain)/Phosphotyrosine-binding domain (PTB)"/>
    <property type="match status" value="1"/>
</dbReference>
<feature type="compositionally biased region" description="Polar residues" evidence="1">
    <location>
        <begin position="531"/>
        <end position="540"/>
    </location>
</feature>
<dbReference type="STRING" id="1531966.A0A0A1TA96"/>
<dbReference type="Pfam" id="PF25381">
    <property type="entry name" value="PH_26"/>
    <property type="match status" value="1"/>
</dbReference>
<feature type="region of interest" description="Disordered" evidence="1">
    <location>
        <begin position="1"/>
        <end position="103"/>
    </location>
</feature>
<feature type="compositionally biased region" description="Pro residues" evidence="1">
    <location>
        <begin position="680"/>
        <end position="693"/>
    </location>
</feature>
<accession>A0A0A1TA96</accession>
<feature type="compositionally biased region" description="Pro residues" evidence="1">
    <location>
        <begin position="753"/>
        <end position="767"/>
    </location>
</feature>
<feature type="compositionally biased region" description="Polar residues" evidence="1">
    <location>
        <begin position="644"/>
        <end position="656"/>
    </location>
</feature>
<feature type="compositionally biased region" description="Pro residues" evidence="1">
    <location>
        <begin position="719"/>
        <end position="742"/>
    </location>
</feature>
<protein>
    <submittedName>
        <fullName evidence="3">Putative PH domain-containing protein</fullName>
    </submittedName>
</protein>
<evidence type="ECO:0000313" key="4">
    <source>
        <dbReference type="Proteomes" id="UP000039046"/>
    </source>
</evidence>
<feature type="compositionally biased region" description="Basic and acidic residues" evidence="1">
    <location>
        <begin position="585"/>
        <end position="597"/>
    </location>
</feature>
<dbReference type="InterPro" id="IPR011993">
    <property type="entry name" value="PH-like_dom_sf"/>
</dbReference>
<feature type="compositionally biased region" description="Low complexity" evidence="1">
    <location>
        <begin position="657"/>
        <end position="679"/>
    </location>
</feature>
<dbReference type="SMART" id="SM00233">
    <property type="entry name" value="PH"/>
    <property type="match status" value="1"/>
</dbReference>
<feature type="compositionally biased region" description="Low complexity" evidence="1">
    <location>
        <begin position="14"/>
        <end position="27"/>
    </location>
</feature>
<dbReference type="OrthoDB" id="5563754at2759"/>
<keyword evidence="4" id="KW-1185">Reference proteome</keyword>
<reference evidence="3 4" key="1">
    <citation type="journal article" date="2015" name="Genome Announc.">
        <title>Draft Genome Sequence and Gene Annotation of the Entomopathogenic Fungus Verticillium hemipterigenum.</title>
        <authorList>
            <person name="Horn F."/>
            <person name="Habel A."/>
            <person name="Scharf D.H."/>
            <person name="Dworschak J."/>
            <person name="Brakhage A.A."/>
            <person name="Guthke R."/>
            <person name="Hertweck C."/>
            <person name="Linde J."/>
        </authorList>
    </citation>
    <scope>NUCLEOTIDE SEQUENCE [LARGE SCALE GENOMIC DNA]</scope>
</reference>
<proteinExistence type="predicted"/>
<dbReference type="AlphaFoldDB" id="A0A0A1TA96"/>
<organism evidence="3 4">
    <name type="scientific">[Torrubiella] hemipterigena</name>
    <dbReference type="NCBI Taxonomy" id="1531966"/>
    <lineage>
        <taxon>Eukaryota</taxon>
        <taxon>Fungi</taxon>
        <taxon>Dikarya</taxon>
        <taxon>Ascomycota</taxon>
        <taxon>Pezizomycotina</taxon>
        <taxon>Sordariomycetes</taxon>
        <taxon>Hypocreomycetidae</taxon>
        <taxon>Hypocreales</taxon>
        <taxon>Clavicipitaceae</taxon>
        <taxon>Clavicipitaceae incertae sedis</taxon>
        <taxon>'Torrubiella' clade</taxon>
    </lineage>
</organism>
<evidence type="ECO:0000313" key="3">
    <source>
        <dbReference type="EMBL" id="CEJ94026.1"/>
    </source>
</evidence>
<feature type="domain" description="PH" evidence="2">
    <location>
        <begin position="123"/>
        <end position="241"/>
    </location>
</feature>
<feature type="region of interest" description="Disordered" evidence="1">
    <location>
        <begin position="481"/>
        <end position="907"/>
    </location>
</feature>
<dbReference type="InterPro" id="IPR058155">
    <property type="entry name" value="Skg3/CAF120-like_PH"/>
</dbReference>
<dbReference type="FunFam" id="2.30.29.30:FF:000203">
    <property type="entry name" value="PH domain-containing protein"/>
    <property type="match status" value="1"/>
</dbReference>
<dbReference type="HOGENOM" id="CLU_005248_1_0_1"/>
<dbReference type="PROSITE" id="PS50003">
    <property type="entry name" value="PH_DOMAIN"/>
    <property type="match status" value="1"/>
</dbReference>
<name>A0A0A1TA96_9HYPO</name>
<feature type="compositionally biased region" description="Polar residues" evidence="1">
    <location>
        <begin position="697"/>
        <end position="707"/>
    </location>
</feature>
<dbReference type="InterPro" id="IPR001849">
    <property type="entry name" value="PH_domain"/>
</dbReference>
<feature type="compositionally biased region" description="Gly residues" evidence="1">
    <location>
        <begin position="835"/>
        <end position="844"/>
    </location>
</feature>
<dbReference type="Pfam" id="PF00169">
    <property type="entry name" value="PH"/>
    <property type="match status" value="1"/>
</dbReference>
<dbReference type="Proteomes" id="UP000039046">
    <property type="component" value="Unassembled WGS sequence"/>
</dbReference>
<gene>
    <name evidence="3" type="ORF">VHEMI09583</name>
</gene>